<dbReference type="OrthoDB" id="10577244at2759"/>
<feature type="compositionally biased region" description="Polar residues" evidence="1">
    <location>
        <begin position="79"/>
        <end position="91"/>
    </location>
</feature>
<dbReference type="VEuPathDB" id="FungiDB:I7I51_02322"/>
<dbReference type="Proteomes" id="UP000663671">
    <property type="component" value="Chromosome 7"/>
</dbReference>
<sequence>MRNSYRAIVIIEGVEISYRCVLNQSRKCCRLRNGEQSPGSSVKNQGAAIVHLTLAQGEHRKASRTNGNGIRNPERSLPSIHTETSPETNIGPQVLSERVPEPI</sequence>
<dbReference type="AlphaFoldDB" id="A0A8A1MDA1"/>
<evidence type="ECO:0000313" key="3">
    <source>
        <dbReference type="Proteomes" id="UP000663671"/>
    </source>
</evidence>
<evidence type="ECO:0000256" key="1">
    <source>
        <dbReference type="SAM" id="MobiDB-lite"/>
    </source>
</evidence>
<evidence type="ECO:0000313" key="2">
    <source>
        <dbReference type="EMBL" id="QSS62584.1"/>
    </source>
</evidence>
<protein>
    <submittedName>
        <fullName evidence="2">Uncharacterized protein</fullName>
    </submittedName>
</protein>
<name>A0A8A1MDA1_AJECA</name>
<organism evidence="2 3">
    <name type="scientific">Ajellomyces capsulatus</name>
    <name type="common">Darling's disease fungus</name>
    <name type="synonym">Histoplasma capsulatum</name>
    <dbReference type="NCBI Taxonomy" id="5037"/>
    <lineage>
        <taxon>Eukaryota</taxon>
        <taxon>Fungi</taxon>
        <taxon>Dikarya</taxon>
        <taxon>Ascomycota</taxon>
        <taxon>Pezizomycotina</taxon>
        <taxon>Eurotiomycetes</taxon>
        <taxon>Eurotiomycetidae</taxon>
        <taxon>Onygenales</taxon>
        <taxon>Ajellomycetaceae</taxon>
        <taxon>Histoplasma</taxon>
    </lineage>
</organism>
<dbReference type="EMBL" id="CP069112">
    <property type="protein sequence ID" value="QSS62584.1"/>
    <property type="molecule type" value="Genomic_DNA"/>
</dbReference>
<accession>A0A8A1MDA1</accession>
<gene>
    <name evidence="2" type="ORF">I7I51_02322</name>
</gene>
<reference evidence="2" key="1">
    <citation type="submission" date="2021-01" db="EMBL/GenBank/DDBJ databases">
        <title>Chromosome-level genome assembly of a human fungal pathogen reveals clustering of transcriptionally co-regulated genes.</title>
        <authorList>
            <person name="Voorhies M."/>
            <person name="Cohen S."/>
            <person name="Shea T.P."/>
            <person name="Petrus S."/>
            <person name="Munoz J.F."/>
            <person name="Poplawski S."/>
            <person name="Goldman W.E."/>
            <person name="Michael T."/>
            <person name="Cuomo C.A."/>
            <person name="Sil A."/>
            <person name="Beyhan S."/>
        </authorList>
    </citation>
    <scope>NUCLEOTIDE SEQUENCE</scope>
    <source>
        <strain evidence="2">WU24</strain>
    </source>
</reference>
<feature type="region of interest" description="Disordered" evidence="1">
    <location>
        <begin position="55"/>
        <end position="103"/>
    </location>
</feature>
<proteinExistence type="predicted"/>